<dbReference type="Pfam" id="PF00350">
    <property type="entry name" value="Dynamin_N"/>
    <property type="match status" value="1"/>
</dbReference>
<comment type="subcellular location">
    <subcellularLocation>
        <location evidence="1">Membrane</location>
    </subcellularLocation>
</comment>
<evidence type="ECO:0000256" key="5">
    <source>
        <dbReference type="ARBA" id="ARBA00023136"/>
    </source>
</evidence>
<evidence type="ECO:0000256" key="4">
    <source>
        <dbReference type="ARBA" id="ARBA00023134"/>
    </source>
</evidence>
<evidence type="ECO:0000259" key="7">
    <source>
        <dbReference type="Pfam" id="PF00350"/>
    </source>
</evidence>
<evidence type="ECO:0000256" key="3">
    <source>
        <dbReference type="ARBA" id="ARBA00022801"/>
    </source>
</evidence>
<dbReference type="InterPro" id="IPR027094">
    <property type="entry name" value="Mitofusin_fam"/>
</dbReference>
<dbReference type="EMBL" id="UGHF01000001">
    <property type="protein sequence ID" value="STO59228.1"/>
    <property type="molecule type" value="Genomic_DNA"/>
</dbReference>
<name>A0A1V4AZA3_9PAST</name>
<evidence type="ECO:0000313" key="8">
    <source>
        <dbReference type="EMBL" id="STO59228.1"/>
    </source>
</evidence>
<keyword evidence="3" id="KW-0378">Hydrolase</keyword>
<reference evidence="8 9" key="1">
    <citation type="submission" date="2018-06" db="EMBL/GenBank/DDBJ databases">
        <authorList>
            <consortium name="Pathogen Informatics"/>
            <person name="Doyle S."/>
        </authorList>
    </citation>
    <scope>NUCLEOTIDE SEQUENCE [LARGE SCALE GENOMIC DNA]</scope>
    <source>
        <strain evidence="8 9">NCTC1659</strain>
    </source>
</reference>
<evidence type="ECO:0000256" key="2">
    <source>
        <dbReference type="ARBA" id="ARBA00022741"/>
    </source>
</evidence>
<accession>A0A1V4AZA3</accession>
<feature type="domain" description="Dynamin N-terminal" evidence="7">
    <location>
        <begin position="82"/>
        <end position="257"/>
    </location>
</feature>
<evidence type="ECO:0000313" key="9">
    <source>
        <dbReference type="Proteomes" id="UP000254329"/>
    </source>
</evidence>
<dbReference type="SUPFAM" id="SSF52540">
    <property type="entry name" value="P-loop containing nucleoside triphosphate hydrolases"/>
    <property type="match status" value="1"/>
</dbReference>
<dbReference type="PANTHER" id="PTHR10465:SF0">
    <property type="entry name" value="SARCALUMENIN"/>
    <property type="match status" value="1"/>
</dbReference>
<gene>
    <name evidence="8" type="ORF">NCTC1659_00475</name>
</gene>
<feature type="region of interest" description="Disordered" evidence="6">
    <location>
        <begin position="426"/>
        <end position="463"/>
    </location>
</feature>
<dbReference type="GO" id="GO:0005525">
    <property type="term" value="F:GTP binding"/>
    <property type="evidence" value="ECO:0007669"/>
    <property type="project" value="UniProtKB-KW"/>
</dbReference>
<dbReference type="InterPro" id="IPR027417">
    <property type="entry name" value="P-loop_NTPase"/>
</dbReference>
<dbReference type="InterPro" id="IPR045063">
    <property type="entry name" value="Dynamin_N"/>
</dbReference>
<feature type="compositionally biased region" description="Basic residues" evidence="6">
    <location>
        <begin position="433"/>
        <end position="442"/>
    </location>
</feature>
<evidence type="ECO:0000256" key="1">
    <source>
        <dbReference type="ARBA" id="ARBA00004370"/>
    </source>
</evidence>
<dbReference type="PANTHER" id="PTHR10465">
    <property type="entry name" value="TRANSMEMBRANE GTPASE FZO1"/>
    <property type="match status" value="1"/>
</dbReference>
<dbReference type="AlphaFoldDB" id="A0A1V4AZA3"/>
<protein>
    <submittedName>
        <fullName evidence="8">GTPase Era</fullName>
    </submittedName>
</protein>
<keyword evidence="5" id="KW-0472">Membrane</keyword>
<dbReference type="GO" id="GO:0003924">
    <property type="term" value="F:GTPase activity"/>
    <property type="evidence" value="ECO:0007669"/>
    <property type="project" value="InterPro"/>
</dbReference>
<dbReference type="Gene3D" id="3.40.50.300">
    <property type="entry name" value="P-loop containing nucleotide triphosphate hydrolases"/>
    <property type="match status" value="1"/>
</dbReference>
<keyword evidence="2" id="KW-0547">Nucleotide-binding</keyword>
<keyword evidence="9" id="KW-1185">Reference proteome</keyword>
<dbReference type="RefSeq" id="WP_078219145.1">
    <property type="nucleotide sequence ID" value="NZ_MUXZ01000032.1"/>
</dbReference>
<feature type="compositionally biased region" description="Polar residues" evidence="6">
    <location>
        <begin position="448"/>
        <end position="462"/>
    </location>
</feature>
<sequence length="522" mass="59911">MQENELKELRLKEDLISLLLNAKFENNQANEYFRLIQNDFISFANQESSLKEEAQAILKLQEIGKELNLVASEPEFYSKKTIAIAGGFSAGKSEFISSFFNIDTLHLPSGIQPTTAIPTYVMDSKDLSISINAFNHKGAKVDLLKISPDFYTNLSHKFLQSFKFNLRDIMPNVFISLPMKFKHLCFIDTPGYNPSETHMGFTGEDIYVAKNYSKSADILIWLIGLDANGTIPKTDLDFLTQLSENDKKKIYVVLNKADLRPKSSIEDVLDTVEDTLIDYDIEVEGISAYSSILKTEIAYRKTALFGFLESVNTRVNKHHQILHKLFEVDRMYQVAILTKIKEFQYIRKLLDKGDWSGKEIVRRQLRRHLSVYNTRKQFELLEEVILKLEKAINNVFHIQENSSKRKVLDLEDVNYVPHFKDDDFQKATNSKASSRHKHKTVNHKNTERSSVATEAVNSSSGNQEKDITTIDSWLFPFHKPLFNQVNQALNSFSEKNKNQDSNAPSRSTIKAWSWLLGGNERD</sequence>
<organism evidence="8 9">
    <name type="scientific">Canicola haemoglobinophilus</name>
    <dbReference type="NCBI Taxonomy" id="733"/>
    <lineage>
        <taxon>Bacteria</taxon>
        <taxon>Pseudomonadati</taxon>
        <taxon>Pseudomonadota</taxon>
        <taxon>Gammaproteobacteria</taxon>
        <taxon>Pasteurellales</taxon>
        <taxon>Pasteurellaceae</taxon>
        <taxon>Canicola</taxon>
    </lineage>
</organism>
<proteinExistence type="predicted"/>
<keyword evidence="4" id="KW-0342">GTP-binding</keyword>
<dbReference type="Proteomes" id="UP000254329">
    <property type="component" value="Unassembled WGS sequence"/>
</dbReference>
<dbReference type="GO" id="GO:0016020">
    <property type="term" value="C:membrane"/>
    <property type="evidence" value="ECO:0007669"/>
    <property type="project" value="UniProtKB-SubCell"/>
</dbReference>
<dbReference type="STRING" id="733.B0186_09540"/>
<evidence type="ECO:0000256" key="6">
    <source>
        <dbReference type="SAM" id="MobiDB-lite"/>
    </source>
</evidence>